<dbReference type="AlphaFoldDB" id="A0AAV4TN17"/>
<protein>
    <submittedName>
        <fullName evidence="1">Uncharacterized protein</fullName>
    </submittedName>
</protein>
<gene>
    <name evidence="1" type="ORF">CEXT_751951</name>
</gene>
<evidence type="ECO:0000313" key="1">
    <source>
        <dbReference type="EMBL" id="GIY45348.1"/>
    </source>
</evidence>
<sequence>MTAAAMLVVAPSKCRLFIEADTAFCPLAKSKAKYTFVGNHSYRHDGDAKEVEDDRAAMLYRADRLIYVALQARFCKDMATQVNDFHCHMSN</sequence>
<evidence type="ECO:0000313" key="2">
    <source>
        <dbReference type="Proteomes" id="UP001054945"/>
    </source>
</evidence>
<accession>A0AAV4TN17</accession>
<proteinExistence type="predicted"/>
<name>A0AAV4TN17_CAEEX</name>
<comment type="caution">
    <text evidence="1">The sequence shown here is derived from an EMBL/GenBank/DDBJ whole genome shotgun (WGS) entry which is preliminary data.</text>
</comment>
<dbReference type="Proteomes" id="UP001054945">
    <property type="component" value="Unassembled WGS sequence"/>
</dbReference>
<reference evidence="1 2" key="1">
    <citation type="submission" date="2021-06" db="EMBL/GenBank/DDBJ databases">
        <title>Caerostris extrusa draft genome.</title>
        <authorList>
            <person name="Kono N."/>
            <person name="Arakawa K."/>
        </authorList>
    </citation>
    <scope>NUCLEOTIDE SEQUENCE [LARGE SCALE GENOMIC DNA]</scope>
</reference>
<dbReference type="EMBL" id="BPLR01011260">
    <property type="protein sequence ID" value="GIY45348.1"/>
    <property type="molecule type" value="Genomic_DNA"/>
</dbReference>
<keyword evidence="2" id="KW-1185">Reference proteome</keyword>
<organism evidence="1 2">
    <name type="scientific">Caerostris extrusa</name>
    <name type="common">Bark spider</name>
    <name type="synonym">Caerostris bankana</name>
    <dbReference type="NCBI Taxonomy" id="172846"/>
    <lineage>
        <taxon>Eukaryota</taxon>
        <taxon>Metazoa</taxon>
        <taxon>Ecdysozoa</taxon>
        <taxon>Arthropoda</taxon>
        <taxon>Chelicerata</taxon>
        <taxon>Arachnida</taxon>
        <taxon>Araneae</taxon>
        <taxon>Araneomorphae</taxon>
        <taxon>Entelegynae</taxon>
        <taxon>Araneoidea</taxon>
        <taxon>Araneidae</taxon>
        <taxon>Caerostris</taxon>
    </lineage>
</organism>